<protein>
    <recommendedName>
        <fullName evidence="2">Putative zinc-finger domain-containing protein</fullName>
    </recommendedName>
</protein>
<dbReference type="InterPro" id="IPR027383">
    <property type="entry name" value="Znf_put"/>
</dbReference>
<evidence type="ECO:0000313" key="3">
    <source>
        <dbReference type="EMBL" id="MBC3803204.1"/>
    </source>
</evidence>
<feature type="domain" description="Putative zinc-finger" evidence="2">
    <location>
        <begin position="16"/>
        <end position="37"/>
    </location>
</feature>
<evidence type="ECO:0000259" key="2">
    <source>
        <dbReference type="Pfam" id="PF13490"/>
    </source>
</evidence>
<comment type="caution">
    <text evidence="3">The sequence shown here is derived from an EMBL/GenBank/DDBJ whole genome shotgun (WGS) entry which is preliminary data.</text>
</comment>
<keyword evidence="4" id="KW-1185">Reference proteome</keyword>
<dbReference type="RefSeq" id="WP_186841123.1">
    <property type="nucleotide sequence ID" value="NZ_WJBC01000002.1"/>
</dbReference>
<reference evidence="3 4" key="1">
    <citation type="journal article" date="2020" name="mSystems">
        <title>Defining Genomic and Predicted Metabolic Features of the Acetobacterium Genus.</title>
        <authorList>
            <person name="Ross D.E."/>
            <person name="Marshall C.W."/>
            <person name="Gulliver D."/>
            <person name="May H.D."/>
            <person name="Norman R.S."/>
        </authorList>
    </citation>
    <scope>NUCLEOTIDE SEQUENCE [LARGE SCALE GENOMIC DNA]</scope>
    <source>
        <strain evidence="3 4">DSM 8238</strain>
    </source>
</reference>
<feature type="region of interest" description="Disordered" evidence="1">
    <location>
        <begin position="39"/>
        <end position="83"/>
    </location>
</feature>
<dbReference type="Pfam" id="PF13490">
    <property type="entry name" value="zf-HC2"/>
    <property type="match status" value="1"/>
</dbReference>
<evidence type="ECO:0000313" key="4">
    <source>
        <dbReference type="Proteomes" id="UP000603234"/>
    </source>
</evidence>
<name>A0ABR6WSC9_9FIRM</name>
<proteinExistence type="predicted"/>
<sequence>MDHQKYRNWIEMDMKNELSTEEKEEFLKHLELCENCRMEQEEKNKKNKNVASPVESDRKKIEADEDKQELKIENKSMKNSKKR</sequence>
<evidence type="ECO:0000256" key="1">
    <source>
        <dbReference type="SAM" id="MobiDB-lite"/>
    </source>
</evidence>
<feature type="compositionally biased region" description="Basic and acidic residues" evidence="1">
    <location>
        <begin position="55"/>
        <end position="76"/>
    </location>
</feature>
<dbReference type="EMBL" id="WJBC01000002">
    <property type="protein sequence ID" value="MBC3803204.1"/>
    <property type="molecule type" value="Genomic_DNA"/>
</dbReference>
<organism evidence="3 4">
    <name type="scientific">Acetobacterium fimetarium</name>
    <dbReference type="NCBI Taxonomy" id="52691"/>
    <lineage>
        <taxon>Bacteria</taxon>
        <taxon>Bacillati</taxon>
        <taxon>Bacillota</taxon>
        <taxon>Clostridia</taxon>
        <taxon>Eubacteriales</taxon>
        <taxon>Eubacteriaceae</taxon>
        <taxon>Acetobacterium</taxon>
    </lineage>
</organism>
<dbReference type="Proteomes" id="UP000603234">
    <property type="component" value="Unassembled WGS sequence"/>
</dbReference>
<accession>A0ABR6WSC9</accession>
<gene>
    <name evidence="3" type="ORF">GH808_01930</name>
</gene>